<feature type="transmembrane region" description="Helical" evidence="1">
    <location>
        <begin position="77"/>
        <end position="100"/>
    </location>
</feature>
<dbReference type="eggNOG" id="COG5578">
    <property type="taxonomic scope" value="Bacteria"/>
</dbReference>
<dbReference type="KEGG" id="bha:BH1863"/>
<keyword evidence="3" id="KW-1185">Reference proteome</keyword>
<feature type="transmembrane region" description="Helical" evidence="1">
    <location>
        <begin position="106"/>
        <end position="135"/>
    </location>
</feature>
<feature type="transmembrane region" description="Helical" evidence="1">
    <location>
        <begin position="147"/>
        <end position="170"/>
    </location>
</feature>
<name>Q9KBR2_HALH5</name>
<dbReference type="InterPro" id="IPR006938">
    <property type="entry name" value="DUF624"/>
</dbReference>
<dbReference type="EMBL" id="BA000004">
    <property type="protein sequence ID" value="BAB05582.1"/>
    <property type="molecule type" value="Genomic_DNA"/>
</dbReference>
<evidence type="ECO:0000313" key="3">
    <source>
        <dbReference type="Proteomes" id="UP000001258"/>
    </source>
</evidence>
<dbReference type="Proteomes" id="UP000001258">
    <property type="component" value="Chromosome"/>
</dbReference>
<evidence type="ECO:0000256" key="1">
    <source>
        <dbReference type="SAM" id="Phobius"/>
    </source>
</evidence>
<dbReference type="Pfam" id="PF04854">
    <property type="entry name" value="DUF624"/>
    <property type="match status" value="1"/>
</dbReference>
<accession>Q9KBR2</accession>
<dbReference type="AlphaFoldDB" id="Q9KBR2"/>
<dbReference type="HOGENOM" id="CLU_081578_4_0_9"/>
<dbReference type="STRING" id="272558.gene:10727761"/>
<keyword evidence="1" id="KW-1133">Transmembrane helix</keyword>
<feature type="transmembrane region" description="Helical" evidence="1">
    <location>
        <begin position="20"/>
        <end position="51"/>
    </location>
</feature>
<gene>
    <name evidence="2" type="ordered locus">BH1863</name>
</gene>
<dbReference type="RefSeq" id="WP_010898024.1">
    <property type="nucleotide sequence ID" value="NC_002570.2"/>
</dbReference>
<reference evidence="2 3" key="1">
    <citation type="journal article" date="2000" name="Nucleic Acids Res.">
        <title>Complete genome sequence of the alkaliphilic bacterium Bacillus halodurans and genomic sequence comparison with Bacillus subtilis.</title>
        <authorList>
            <person name="Takami H."/>
            <person name="Nakasone K."/>
            <person name="Takaki Y."/>
            <person name="Maeno G."/>
            <person name="Sasaki R."/>
            <person name="Masui N."/>
            <person name="Fuji F."/>
            <person name="Hirama C."/>
            <person name="Nakamura Y."/>
            <person name="Ogasawara N."/>
            <person name="Kuhara S."/>
            <person name="Horikoshi K."/>
        </authorList>
    </citation>
    <scope>NUCLEOTIDE SEQUENCE [LARGE SCALE GENOMIC DNA]</scope>
    <source>
        <strain evidence="3">ATCC BAA-125 / DSM 18197 / FERM 7344 / JCM 9153 / C-125</strain>
    </source>
</reference>
<evidence type="ECO:0000313" key="2">
    <source>
        <dbReference type="EMBL" id="BAB05582.1"/>
    </source>
</evidence>
<organism evidence="2 3">
    <name type="scientific">Halalkalibacterium halodurans (strain ATCC BAA-125 / DSM 18197 / FERM 7344 / JCM 9153 / C-125)</name>
    <name type="common">Bacillus halodurans</name>
    <dbReference type="NCBI Taxonomy" id="272558"/>
    <lineage>
        <taxon>Bacteria</taxon>
        <taxon>Bacillati</taxon>
        <taxon>Bacillota</taxon>
        <taxon>Bacilli</taxon>
        <taxon>Bacillales</taxon>
        <taxon>Bacillaceae</taxon>
        <taxon>Halalkalibacterium (ex Joshi et al. 2022)</taxon>
    </lineage>
</organism>
<dbReference type="PIR" id="G83882">
    <property type="entry name" value="G83882"/>
</dbReference>
<proteinExistence type="predicted"/>
<sequence>MNEDNPYTKIMKLFEWIMRLVYLNLLWLLFSFIGGIILGVMPATASLFAVFRKWYQKEDDFPLFQTYLNEFKRSFKIANLVGLTLVLIGGILYLDVLLLLGTSHWIGQLLLMGVGALSFIYLVTLLYIFPTLVHFDLSYKQYFKHSFLLGVLQPFRTLLLMITLSLSALLFLTFPILLPLFAASFMAALTMWSFLFGYKKLADRYEHMKKTEPN</sequence>
<feature type="transmembrane region" description="Helical" evidence="1">
    <location>
        <begin position="176"/>
        <end position="198"/>
    </location>
</feature>
<keyword evidence="1" id="KW-0812">Transmembrane</keyword>
<protein>
    <submittedName>
        <fullName evidence="2">BH1863 protein</fullName>
    </submittedName>
</protein>
<keyword evidence="1" id="KW-0472">Membrane</keyword>